<organism evidence="1 2">
    <name type="scientific">Physocladia obscura</name>
    <dbReference type="NCBI Taxonomy" id="109957"/>
    <lineage>
        <taxon>Eukaryota</taxon>
        <taxon>Fungi</taxon>
        <taxon>Fungi incertae sedis</taxon>
        <taxon>Chytridiomycota</taxon>
        <taxon>Chytridiomycota incertae sedis</taxon>
        <taxon>Chytridiomycetes</taxon>
        <taxon>Chytridiales</taxon>
        <taxon>Chytriomycetaceae</taxon>
        <taxon>Physocladia</taxon>
    </lineage>
</organism>
<dbReference type="InterPro" id="IPR017946">
    <property type="entry name" value="PLC-like_Pdiesterase_TIM-brl"/>
</dbReference>
<dbReference type="PANTHER" id="PTHR13593">
    <property type="match status" value="1"/>
</dbReference>
<protein>
    <recommendedName>
        <fullName evidence="3">PLC-like phosphodiesterase</fullName>
    </recommendedName>
</protein>
<dbReference type="GO" id="GO:0006629">
    <property type="term" value="P:lipid metabolic process"/>
    <property type="evidence" value="ECO:0007669"/>
    <property type="project" value="InterPro"/>
</dbReference>
<proteinExistence type="predicted"/>
<gene>
    <name evidence="1" type="ORF">HK100_007367</name>
</gene>
<dbReference type="GO" id="GO:0008081">
    <property type="term" value="F:phosphoric diester hydrolase activity"/>
    <property type="evidence" value="ECO:0007669"/>
    <property type="project" value="InterPro"/>
</dbReference>
<dbReference type="Gene3D" id="3.20.20.190">
    <property type="entry name" value="Phosphatidylinositol (PI) phosphodiesterase"/>
    <property type="match status" value="1"/>
</dbReference>
<evidence type="ECO:0000313" key="2">
    <source>
        <dbReference type="Proteomes" id="UP001211907"/>
    </source>
</evidence>
<dbReference type="InterPro" id="IPR051057">
    <property type="entry name" value="PI-PLC_domain"/>
</dbReference>
<dbReference type="Proteomes" id="UP001211907">
    <property type="component" value="Unassembled WGS sequence"/>
</dbReference>
<name>A0AAD5T6I1_9FUNG</name>
<dbReference type="EMBL" id="JADGJH010000347">
    <property type="protein sequence ID" value="KAJ3130839.1"/>
    <property type="molecule type" value="Genomic_DNA"/>
</dbReference>
<evidence type="ECO:0008006" key="3">
    <source>
        <dbReference type="Google" id="ProtNLM"/>
    </source>
</evidence>
<accession>A0AAD5T6I1</accession>
<reference evidence="1" key="1">
    <citation type="submission" date="2020-05" db="EMBL/GenBank/DDBJ databases">
        <title>Phylogenomic resolution of chytrid fungi.</title>
        <authorList>
            <person name="Stajich J.E."/>
            <person name="Amses K."/>
            <person name="Simmons R."/>
            <person name="Seto K."/>
            <person name="Myers J."/>
            <person name="Bonds A."/>
            <person name="Quandt C.A."/>
            <person name="Barry K."/>
            <person name="Liu P."/>
            <person name="Grigoriev I."/>
            <person name="Longcore J.E."/>
            <person name="James T.Y."/>
        </authorList>
    </citation>
    <scope>NUCLEOTIDE SEQUENCE</scope>
    <source>
        <strain evidence="1">JEL0513</strain>
    </source>
</reference>
<keyword evidence="2" id="KW-1185">Reference proteome</keyword>
<dbReference type="AlphaFoldDB" id="A0AAD5T6I1"/>
<sequence length="438" mass="46981">MGYGGYLVLMNGCGADLALTYINSYQMNSWNSNFPAKIDAFSSATVYIEYKEKIFSTWTDDAGDATYSFTTGNLGFKIHASFSSSDSGYLTTITSLGTSSSSVFHNGYTPVGIICSASAPTTVVMDSAANGADRWMQNSMDFIGSKTISEISILGSHDSGMSVLNEKTIPTTSCNAVTQFFNVAQQLLLGVRFFDLRPFIRNGVAYTAHFSDISTLDLGIQGGEGESLAEIISALSSFLSERNELIILDLSNANNGGFYTNDGSLSTTSDYIGFTENNYDTICQLLTDAGLPLINYSNVANLQLQALLSQGSAVIAILPDGKFTDSSCLSYSALNIYNEYSDVNNFKTMYNDQLAKMKANNNDRVFLLSDTLTQSGADAVGCDVDSSLSILSLGTTATESLFEFASSFTQTLFPNIVLIDAVESASSLFLSLYANALS</sequence>
<dbReference type="PANTHER" id="PTHR13593:SF113">
    <property type="entry name" value="SI:DKEY-266F7.9"/>
    <property type="match status" value="1"/>
</dbReference>
<dbReference type="SUPFAM" id="SSF51695">
    <property type="entry name" value="PLC-like phosphodiesterases"/>
    <property type="match status" value="1"/>
</dbReference>
<evidence type="ECO:0000313" key="1">
    <source>
        <dbReference type="EMBL" id="KAJ3130839.1"/>
    </source>
</evidence>
<comment type="caution">
    <text evidence="1">The sequence shown here is derived from an EMBL/GenBank/DDBJ whole genome shotgun (WGS) entry which is preliminary data.</text>
</comment>